<reference evidence="3" key="1">
    <citation type="submission" date="2016-11" db="EMBL/GenBank/DDBJ databases">
        <title>The genome sequence of Colletotrichum cuscutae.</title>
        <authorList>
            <person name="Baroncelli R."/>
        </authorList>
    </citation>
    <scope>NUCLEOTIDE SEQUENCE</scope>
    <source>
        <strain evidence="3">IMI 304802</strain>
    </source>
</reference>
<evidence type="ECO:0000256" key="1">
    <source>
        <dbReference type="SAM" id="MobiDB-lite"/>
    </source>
</evidence>
<proteinExistence type="predicted"/>
<dbReference type="AlphaFoldDB" id="A0AAI9VB51"/>
<accession>A0AAI9VB51</accession>
<evidence type="ECO:0000313" key="4">
    <source>
        <dbReference type="Proteomes" id="UP001239213"/>
    </source>
</evidence>
<evidence type="ECO:0000256" key="2">
    <source>
        <dbReference type="SAM" id="SignalP"/>
    </source>
</evidence>
<feature type="compositionally biased region" description="Basic and acidic residues" evidence="1">
    <location>
        <begin position="93"/>
        <end position="103"/>
    </location>
</feature>
<dbReference type="Proteomes" id="UP001239213">
    <property type="component" value="Unassembled WGS sequence"/>
</dbReference>
<sequence length="103" mass="11106">MVPRKCEATKKRRSTVQPSITIVALLPFSISLTLASHPPSESLGECTTRRWDGVLPHDVSALLLGGMGVIKERRGISTLTGGMSPTSDPGRPPPERESMPWVS</sequence>
<name>A0AAI9VB51_9PEZI</name>
<keyword evidence="2" id="KW-0732">Signal</keyword>
<feature type="compositionally biased region" description="Polar residues" evidence="1">
    <location>
        <begin position="77"/>
        <end position="87"/>
    </location>
</feature>
<protein>
    <recommendedName>
        <fullName evidence="5">Secreted protein</fullName>
    </recommendedName>
</protein>
<comment type="caution">
    <text evidence="3">The sequence shown here is derived from an EMBL/GenBank/DDBJ whole genome shotgun (WGS) entry which is preliminary data.</text>
</comment>
<evidence type="ECO:0000313" key="3">
    <source>
        <dbReference type="EMBL" id="KAK1477637.1"/>
    </source>
</evidence>
<feature type="signal peptide" evidence="2">
    <location>
        <begin position="1"/>
        <end position="35"/>
    </location>
</feature>
<feature type="region of interest" description="Disordered" evidence="1">
    <location>
        <begin position="77"/>
        <end position="103"/>
    </location>
</feature>
<feature type="chain" id="PRO_5042602837" description="Secreted protein" evidence="2">
    <location>
        <begin position="36"/>
        <end position="103"/>
    </location>
</feature>
<organism evidence="3 4">
    <name type="scientific">Colletotrichum cuscutae</name>
    <dbReference type="NCBI Taxonomy" id="1209917"/>
    <lineage>
        <taxon>Eukaryota</taxon>
        <taxon>Fungi</taxon>
        <taxon>Dikarya</taxon>
        <taxon>Ascomycota</taxon>
        <taxon>Pezizomycotina</taxon>
        <taxon>Sordariomycetes</taxon>
        <taxon>Hypocreomycetidae</taxon>
        <taxon>Glomerellales</taxon>
        <taxon>Glomerellaceae</taxon>
        <taxon>Colletotrichum</taxon>
        <taxon>Colletotrichum acutatum species complex</taxon>
    </lineage>
</organism>
<gene>
    <name evidence="3" type="ORF">CCUS01_16590</name>
</gene>
<keyword evidence="4" id="KW-1185">Reference proteome</keyword>
<evidence type="ECO:0008006" key="5">
    <source>
        <dbReference type="Google" id="ProtNLM"/>
    </source>
</evidence>
<dbReference type="EMBL" id="MPDP01000130">
    <property type="protein sequence ID" value="KAK1477637.1"/>
    <property type="molecule type" value="Genomic_DNA"/>
</dbReference>